<sequence>MRMKTPPHPGRIVRQECLEPLGLTVTEAARVLGVNRNTLNNLVNEKAGISPEMAVRLSKAFGSTPRTWLSLQMEHDLARAEAAADSIDIAPVARPDAEAAESGQRDPGRT</sequence>
<dbReference type="InterPro" id="IPR013430">
    <property type="entry name" value="Toxin_antidote_HigA"/>
</dbReference>
<proteinExistence type="predicted"/>
<evidence type="ECO:0000313" key="5">
    <source>
        <dbReference type="Proteomes" id="UP000199415"/>
    </source>
</evidence>
<feature type="domain" description="HTH cro/C1-type" evidence="3">
    <location>
        <begin position="21"/>
        <end position="68"/>
    </location>
</feature>
<evidence type="ECO:0000313" key="4">
    <source>
        <dbReference type="EMBL" id="SDF98730.1"/>
    </source>
</evidence>
<dbReference type="SUPFAM" id="SSF47413">
    <property type="entry name" value="lambda repressor-like DNA-binding domains"/>
    <property type="match status" value="1"/>
</dbReference>
<accession>A0A1G7QM75</accession>
<organism evidence="4 5">
    <name type="scientific">Limimonas halophila</name>
    <dbReference type="NCBI Taxonomy" id="1082479"/>
    <lineage>
        <taxon>Bacteria</taxon>
        <taxon>Pseudomonadati</taxon>
        <taxon>Pseudomonadota</taxon>
        <taxon>Alphaproteobacteria</taxon>
        <taxon>Rhodospirillales</taxon>
        <taxon>Rhodovibrionaceae</taxon>
        <taxon>Limimonas</taxon>
    </lineage>
</organism>
<dbReference type="NCBIfam" id="TIGR02607">
    <property type="entry name" value="antidote_HigA"/>
    <property type="match status" value="1"/>
</dbReference>
<feature type="region of interest" description="Disordered" evidence="2">
    <location>
        <begin position="88"/>
        <end position="110"/>
    </location>
</feature>
<dbReference type="AlphaFoldDB" id="A0A1G7QM75"/>
<dbReference type="InterPro" id="IPR001387">
    <property type="entry name" value="Cro/C1-type_HTH"/>
</dbReference>
<name>A0A1G7QM75_9PROT</name>
<keyword evidence="1" id="KW-0238">DNA-binding</keyword>
<evidence type="ECO:0000256" key="2">
    <source>
        <dbReference type="SAM" id="MobiDB-lite"/>
    </source>
</evidence>
<gene>
    <name evidence="4" type="ORF">SAMN05216241_10435</name>
</gene>
<dbReference type="GO" id="GO:0003677">
    <property type="term" value="F:DNA binding"/>
    <property type="evidence" value="ECO:0007669"/>
    <property type="project" value="UniProtKB-KW"/>
</dbReference>
<dbReference type="PROSITE" id="PS50943">
    <property type="entry name" value="HTH_CROC1"/>
    <property type="match status" value="1"/>
</dbReference>
<dbReference type="CDD" id="cd00093">
    <property type="entry name" value="HTH_XRE"/>
    <property type="match status" value="1"/>
</dbReference>
<protein>
    <submittedName>
        <fullName evidence="4">Addiction module antidote protein, HigA family</fullName>
    </submittedName>
</protein>
<evidence type="ECO:0000256" key="1">
    <source>
        <dbReference type="ARBA" id="ARBA00023125"/>
    </source>
</evidence>
<dbReference type="RefSeq" id="WP_090019437.1">
    <property type="nucleotide sequence ID" value="NZ_FNCE01000004.1"/>
</dbReference>
<dbReference type="EMBL" id="FNCE01000004">
    <property type="protein sequence ID" value="SDF98730.1"/>
    <property type="molecule type" value="Genomic_DNA"/>
</dbReference>
<keyword evidence="5" id="KW-1185">Reference proteome</keyword>
<evidence type="ECO:0000259" key="3">
    <source>
        <dbReference type="PROSITE" id="PS50943"/>
    </source>
</evidence>
<dbReference type="SMART" id="SM00530">
    <property type="entry name" value="HTH_XRE"/>
    <property type="match status" value="1"/>
</dbReference>
<reference evidence="4 5" key="1">
    <citation type="submission" date="2016-10" db="EMBL/GenBank/DDBJ databases">
        <authorList>
            <person name="de Groot N.N."/>
        </authorList>
    </citation>
    <scope>NUCLEOTIDE SEQUENCE [LARGE SCALE GENOMIC DNA]</scope>
    <source>
        <strain evidence="4 5">DSM 25584</strain>
    </source>
</reference>
<dbReference type="Pfam" id="PF01381">
    <property type="entry name" value="HTH_3"/>
    <property type="match status" value="1"/>
</dbReference>
<dbReference type="InterPro" id="IPR010982">
    <property type="entry name" value="Lambda_DNA-bd_dom_sf"/>
</dbReference>
<dbReference type="OrthoDB" id="3174593at2"/>
<dbReference type="PANTHER" id="PTHR36924">
    <property type="entry name" value="ANTITOXIN HIGA-1"/>
    <property type="match status" value="1"/>
</dbReference>
<dbReference type="PANTHER" id="PTHR36924:SF1">
    <property type="entry name" value="ANTITOXIN HIGA-1"/>
    <property type="match status" value="1"/>
</dbReference>
<dbReference type="Proteomes" id="UP000199415">
    <property type="component" value="Unassembled WGS sequence"/>
</dbReference>
<dbReference type="Gene3D" id="1.10.260.40">
    <property type="entry name" value="lambda repressor-like DNA-binding domains"/>
    <property type="match status" value="1"/>
</dbReference>